<proteinExistence type="predicted"/>
<organism evidence="1 2">
    <name type="scientific">Kluyvera georgiana ATCC 51603</name>
    <dbReference type="NCBI Taxonomy" id="1354264"/>
    <lineage>
        <taxon>Bacteria</taxon>
        <taxon>Pseudomonadati</taxon>
        <taxon>Pseudomonadota</taxon>
        <taxon>Gammaproteobacteria</taxon>
        <taxon>Enterobacterales</taxon>
        <taxon>Enterobacteriaceae</taxon>
        <taxon>Kluyvera</taxon>
    </lineage>
</organism>
<dbReference type="Proteomes" id="UP000078386">
    <property type="component" value="Unassembled WGS sequence"/>
</dbReference>
<dbReference type="RefSeq" id="WP_064544203.1">
    <property type="nucleotide sequence ID" value="NZ_LXEU01000038.1"/>
</dbReference>
<accession>A0A1B7K2J5</accession>
<keyword evidence="2" id="KW-1185">Reference proteome</keyword>
<comment type="caution">
    <text evidence="1">The sequence shown here is derived from an EMBL/GenBank/DDBJ whole genome shotgun (WGS) entry which is preliminary data.</text>
</comment>
<gene>
    <name evidence="1" type="ORF">M989_01661</name>
</gene>
<dbReference type="EMBL" id="LXEU01000038">
    <property type="protein sequence ID" value="OAT54372.1"/>
    <property type="molecule type" value="Genomic_DNA"/>
</dbReference>
<reference evidence="1 2" key="1">
    <citation type="submission" date="2016-04" db="EMBL/GenBank/DDBJ databases">
        <title>ATOL: Assembling a taxonomically balanced genome-scale reconstruction of the evolutionary history of the Enterobacteriaceae.</title>
        <authorList>
            <person name="Plunkett G.III."/>
            <person name="Neeno-Eckwall E.C."/>
            <person name="Glasner J.D."/>
            <person name="Perna N.T."/>
        </authorList>
    </citation>
    <scope>NUCLEOTIDE SEQUENCE [LARGE SCALE GENOMIC DNA]</scope>
    <source>
        <strain evidence="1 2">ATCC 51603</strain>
    </source>
</reference>
<dbReference type="AlphaFoldDB" id="A0A1B7K2J5"/>
<protein>
    <submittedName>
        <fullName evidence="1">Uncharacterized protein</fullName>
    </submittedName>
</protein>
<name>A0A1B7K2J5_9ENTR</name>
<sequence length="109" mass="12578">MNNETLIMKLRELLVLLMQSRSLAEKSADAIRYCREQMVEKTLPVNIYGEYREIIEHLSELAEENNHIAPDDLLRSGGDLLLSILLLYDRLAGELAVDQYLNQNGVHYF</sequence>
<dbReference type="PATRIC" id="fig|1354264.4.peg.1729"/>
<evidence type="ECO:0000313" key="2">
    <source>
        <dbReference type="Proteomes" id="UP000078386"/>
    </source>
</evidence>
<evidence type="ECO:0000313" key="1">
    <source>
        <dbReference type="EMBL" id="OAT54372.1"/>
    </source>
</evidence>